<reference evidence="1" key="1">
    <citation type="submission" date="2020-10" db="EMBL/GenBank/DDBJ databases">
        <authorList>
            <person name="Gilroy R."/>
        </authorList>
    </citation>
    <scope>NUCLEOTIDE SEQUENCE</scope>
    <source>
        <strain evidence="1">10669</strain>
    </source>
</reference>
<accession>A0A9D1NIK8</accession>
<sequence>IFYANERLGLREHGQRALLYMSSHVPVAQQEINELVPDSFYRDLFMNPCLNGWARGEEKLRYMRLCHKVLSRSHLNILAKLRNAGIITRNLVVLPNTSNASLATNGTHITIGSRVLTRAAKEKKISPAAEKYAADLVSKAMEHFLPLFVGEHTAAPFRLGFENFHPEKALGFLAHELDFTQLRMIWRRWKKKAKLSVFGWRLTPFGPARIDAAVAKIFRLRGDFIPDFRLVDYFMTLLSTDESPSLDGTIGNAERLKKDLCDLGIFDPAMSVYTLFRQRDFAKYGFCGFEGRHYSLFPRIRSGVTDAVRLQSALAAALYRMALAGTLRHEDIPDTPGVESERRQIFFSRAVGLPTFYVRENSGNAFLERILAYAKRTRKSRRYPGYIRVKTKDYCLAAIDFIRIEARETVALCGAGTLLETLRMRILENGEDSAAGTLAGEVCRRLRAKNPLDVPAETFNRETENYCRESLRRAHFAEGAETARDLLGESAGADFMRNMDAAFDGNASPETLRALIAKMLRALETLRKKFSP</sequence>
<dbReference type="AlphaFoldDB" id="A0A9D1NIK8"/>
<proteinExistence type="predicted"/>
<reference evidence="1" key="2">
    <citation type="journal article" date="2021" name="PeerJ">
        <title>Extensive microbial diversity within the chicken gut microbiome revealed by metagenomics and culture.</title>
        <authorList>
            <person name="Gilroy R."/>
            <person name="Ravi A."/>
            <person name="Getino M."/>
            <person name="Pursley I."/>
            <person name="Horton D.L."/>
            <person name="Alikhan N.F."/>
            <person name="Baker D."/>
            <person name="Gharbi K."/>
            <person name="Hall N."/>
            <person name="Watson M."/>
            <person name="Adriaenssens E.M."/>
            <person name="Foster-Nyarko E."/>
            <person name="Jarju S."/>
            <person name="Secka A."/>
            <person name="Antonio M."/>
            <person name="Oren A."/>
            <person name="Chaudhuri R.R."/>
            <person name="La Ragione R."/>
            <person name="Hildebrand F."/>
            <person name="Pallen M.J."/>
        </authorList>
    </citation>
    <scope>NUCLEOTIDE SEQUENCE</scope>
    <source>
        <strain evidence="1">10669</strain>
    </source>
</reference>
<feature type="non-terminal residue" evidence="1">
    <location>
        <position position="1"/>
    </location>
</feature>
<gene>
    <name evidence="1" type="ORF">IAC75_01495</name>
</gene>
<evidence type="ECO:0000313" key="1">
    <source>
        <dbReference type="EMBL" id="HIV03808.1"/>
    </source>
</evidence>
<organism evidence="1 2">
    <name type="scientific">Candidatus Spyradosoma merdigallinarum</name>
    <dbReference type="NCBI Taxonomy" id="2840950"/>
    <lineage>
        <taxon>Bacteria</taxon>
        <taxon>Pseudomonadati</taxon>
        <taxon>Verrucomicrobiota</taxon>
        <taxon>Opitutia</taxon>
        <taxon>Opitutia incertae sedis</taxon>
        <taxon>Candidatus Spyradosoma</taxon>
    </lineage>
</organism>
<comment type="caution">
    <text evidence="1">The sequence shown here is derived from an EMBL/GenBank/DDBJ whole genome shotgun (WGS) entry which is preliminary data.</text>
</comment>
<dbReference type="EMBL" id="DVOG01000040">
    <property type="protein sequence ID" value="HIV03808.1"/>
    <property type="molecule type" value="Genomic_DNA"/>
</dbReference>
<evidence type="ECO:0000313" key="2">
    <source>
        <dbReference type="Proteomes" id="UP000886812"/>
    </source>
</evidence>
<name>A0A9D1NIK8_9BACT</name>
<dbReference type="Proteomes" id="UP000886812">
    <property type="component" value="Unassembled WGS sequence"/>
</dbReference>
<protein>
    <submittedName>
        <fullName evidence="1">Uncharacterized protein</fullName>
    </submittedName>
</protein>